<dbReference type="InterPro" id="IPR011006">
    <property type="entry name" value="CheY-like_superfamily"/>
</dbReference>
<evidence type="ECO:0000256" key="3">
    <source>
        <dbReference type="PROSITE-ProRule" id="PRU00169"/>
    </source>
</evidence>
<dbReference type="EMBL" id="JAPKHW010000004">
    <property type="protein sequence ID" value="MCX4145033.1"/>
    <property type="molecule type" value="Genomic_DNA"/>
</dbReference>
<dbReference type="GO" id="GO:0003677">
    <property type="term" value="F:DNA binding"/>
    <property type="evidence" value="ECO:0007669"/>
    <property type="project" value="UniProtKB-KW"/>
</dbReference>
<feature type="domain" description="HTH luxR-type" evidence="4">
    <location>
        <begin position="142"/>
        <end position="207"/>
    </location>
</feature>
<evidence type="ECO:0000313" key="7">
    <source>
        <dbReference type="EMBL" id="MDQ6406865.1"/>
    </source>
</evidence>
<comment type="caution">
    <text evidence="7">The sequence shown here is derived from an EMBL/GenBank/DDBJ whole genome shotgun (WGS) entry which is preliminary data.</text>
</comment>
<dbReference type="SUPFAM" id="SSF52172">
    <property type="entry name" value="CheY-like"/>
    <property type="match status" value="1"/>
</dbReference>
<dbReference type="SMART" id="SM00448">
    <property type="entry name" value="REC"/>
    <property type="match status" value="1"/>
</dbReference>
<dbReference type="PRINTS" id="PR00038">
    <property type="entry name" value="HTHLUXR"/>
</dbReference>
<protein>
    <submittedName>
        <fullName evidence="7">Response regulator transcription factor</fullName>
    </submittedName>
</protein>
<evidence type="ECO:0000256" key="1">
    <source>
        <dbReference type="ARBA" id="ARBA00022553"/>
    </source>
</evidence>
<name>A0AAP5ET53_9BURK</name>
<dbReference type="InterPro" id="IPR058245">
    <property type="entry name" value="NreC/VraR/RcsB-like_REC"/>
</dbReference>
<evidence type="ECO:0000256" key="2">
    <source>
        <dbReference type="ARBA" id="ARBA00023125"/>
    </source>
</evidence>
<sequence>MNEHRQSRIRVACALETPLMRQGIAFFIGTLQDMEWADDVGDALQIAEYCRRQAPDVVLVDLQLRTLSGLTLIREIRQEMPVIEVVALTTYNSEAQARAAIRAGAKGFLTKDAMPEELADTIRIVHAGQIRLPRAIVQLLGRTLAKYELSDREIEVLRLVAEFSATKTVAAQMNISEETVKVHIKHILEKMGARDRTHAVVMAIKQGLIPV</sequence>
<dbReference type="GO" id="GO:0006355">
    <property type="term" value="P:regulation of DNA-templated transcription"/>
    <property type="evidence" value="ECO:0007669"/>
    <property type="project" value="InterPro"/>
</dbReference>
<evidence type="ECO:0000259" key="5">
    <source>
        <dbReference type="PROSITE" id="PS50110"/>
    </source>
</evidence>
<dbReference type="Gene3D" id="3.40.50.2300">
    <property type="match status" value="1"/>
</dbReference>
<dbReference type="InterPro" id="IPR016032">
    <property type="entry name" value="Sig_transdc_resp-reg_C-effctor"/>
</dbReference>
<dbReference type="Pfam" id="PF00072">
    <property type="entry name" value="Response_reg"/>
    <property type="match status" value="1"/>
</dbReference>
<dbReference type="RefSeq" id="WP_266240120.1">
    <property type="nucleotide sequence ID" value="NZ_JAMXWF010000004.1"/>
</dbReference>
<dbReference type="Proteomes" id="UP001242288">
    <property type="component" value="Unassembled WGS sequence"/>
</dbReference>
<proteinExistence type="predicted"/>
<dbReference type="PANTHER" id="PTHR43214">
    <property type="entry name" value="TWO-COMPONENT RESPONSE REGULATOR"/>
    <property type="match status" value="1"/>
</dbReference>
<keyword evidence="2" id="KW-0238">DNA-binding</keyword>
<dbReference type="GO" id="GO:0000160">
    <property type="term" value="P:phosphorelay signal transduction system"/>
    <property type="evidence" value="ECO:0007669"/>
    <property type="project" value="InterPro"/>
</dbReference>
<feature type="domain" description="Response regulatory" evidence="5">
    <location>
        <begin position="10"/>
        <end position="126"/>
    </location>
</feature>
<evidence type="ECO:0000313" key="8">
    <source>
        <dbReference type="Proteomes" id="UP001209412"/>
    </source>
</evidence>
<dbReference type="InterPro" id="IPR039420">
    <property type="entry name" value="WalR-like"/>
</dbReference>
<keyword evidence="1 3" id="KW-0597">Phosphoprotein</keyword>
<dbReference type="PROSITE" id="PS50043">
    <property type="entry name" value="HTH_LUXR_2"/>
    <property type="match status" value="1"/>
</dbReference>
<feature type="modified residue" description="4-aspartylphosphate" evidence="3">
    <location>
        <position position="61"/>
    </location>
</feature>
<keyword evidence="8" id="KW-1185">Reference proteome</keyword>
<dbReference type="Pfam" id="PF00196">
    <property type="entry name" value="GerE"/>
    <property type="match status" value="1"/>
</dbReference>
<dbReference type="Proteomes" id="UP001209412">
    <property type="component" value="Unassembled WGS sequence"/>
</dbReference>
<dbReference type="CDD" id="cd06170">
    <property type="entry name" value="LuxR_C_like"/>
    <property type="match status" value="1"/>
</dbReference>
<dbReference type="CDD" id="cd17535">
    <property type="entry name" value="REC_NarL-like"/>
    <property type="match status" value="1"/>
</dbReference>
<organism evidence="7 9">
    <name type="scientific">Paraburkholderia madseniana</name>
    <dbReference type="NCBI Taxonomy" id="2599607"/>
    <lineage>
        <taxon>Bacteria</taxon>
        <taxon>Pseudomonadati</taxon>
        <taxon>Pseudomonadota</taxon>
        <taxon>Betaproteobacteria</taxon>
        <taxon>Burkholderiales</taxon>
        <taxon>Burkholderiaceae</taxon>
        <taxon>Paraburkholderia</taxon>
    </lineage>
</organism>
<dbReference type="EMBL" id="JAMXWF010000004">
    <property type="protein sequence ID" value="MDQ6406865.1"/>
    <property type="molecule type" value="Genomic_DNA"/>
</dbReference>
<dbReference type="PANTHER" id="PTHR43214:SF43">
    <property type="entry name" value="TWO-COMPONENT RESPONSE REGULATOR"/>
    <property type="match status" value="1"/>
</dbReference>
<dbReference type="InterPro" id="IPR001789">
    <property type="entry name" value="Sig_transdc_resp-reg_receiver"/>
</dbReference>
<reference evidence="7" key="1">
    <citation type="submission" date="2022-06" db="EMBL/GenBank/DDBJ databases">
        <title>PHB producers.</title>
        <authorList>
            <person name="Besaury L."/>
        </authorList>
    </citation>
    <scope>NUCLEOTIDE SEQUENCE</scope>
    <source>
        <strain evidence="7 8">SEWS6</strain>
    </source>
</reference>
<dbReference type="SUPFAM" id="SSF46894">
    <property type="entry name" value="C-terminal effector domain of the bipartite response regulators"/>
    <property type="match status" value="1"/>
</dbReference>
<dbReference type="InterPro" id="IPR000792">
    <property type="entry name" value="Tscrpt_reg_LuxR_C"/>
</dbReference>
<evidence type="ECO:0000313" key="9">
    <source>
        <dbReference type="Proteomes" id="UP001242288"/>
    </source>
</evidence>
<accession>A0AAP5ET53</accession>
<dbReference type="AlphaFoldDB" id="A0AAP5ET53"/>
<dbReference type="SMART" id="SM00421">
    <property type="entry name" value="HTH_LUXR"/>
    <property type="match status" value="1"/>
</dbReference>
<gene>
    <name evidence="7" type="ORF">NIE36_06495</name>
    <name evidence="6" type="ORF">OSB80_06505</name>
</gene>
<dbReference type="PROSITE" id="PS50110">
    <property type="entry name" value="RESPONSE_REGULATORY"/>
    <property type="match status" value="1"/>
</dbReference>
<evidence type="ECO:0000313" key="6">
    <source>
        <dbReference type="EMBL" id="MCX4145033.1"/>
    </source>
</evidence>
<evidence type="ECO:0000259" key="4">
    <source>
        <dbReference type="PROSITE" id="PS50043"/>
    </source>
</evidence>